<protein>
    <submittedName>
        <fullName evidence="2">Uncharacterized protein</fullName>
    </submittedName>
</protein>
<comment type="caution">
    <text evidence="2">The sequence shown here is derived from an EMBL/GenBank/DDBJ whole genome shotgun (WGS) entry which is preliminary data.</text>
</comment>
<dbReference type="EMBL" id="VSSQ01047173">
    <property type="protein sequence ID" value="MPN01149.1"/>
    <property type="molecule type" value="Genomic_DNA"/>
</dbReference>
<feature type="compositionally biased region" description="Basic and acidic residues" evidence="1">
    <location>
        <begin position="63"/>
        <end position="76"/>
    </location>
</feature>
<reference evidence="2" key="1">
    <citation type="submission" date="2019-08" db="EMBL/GenBank/DDBJ databases">
        <authorList>
            <person name="Kucharzyk K."/>
            <person name="Murdoch R.W."/>
            <person name="Higgins S."/>
            <person name="Loffler F."/>
        </authorList>
    </citation>
    <scope>NUCLEOTIDE SEQUENCE</scope>
</reference>
<proteinExistence type="predicted"/>
<feature type="region of interest" description="Disordered" evidence="1">
    <location>
        <begin position="1"/>
        <end position="76"/>
    </location>
</feature>
<sequence>MQTGAADAARRRDLHAAGNRRTRKNGGERIEPDGTAGPHSQSARAADFREDAGQNHAQALPDAGRDRDSPGECATH</sequence>
<organism evidence="2">
    <name type="scientific">bioreactor metagenome</name>
    <dbReference type="NCBI Taxonomy" id="1076179"/>
    <lineage>
        <taxon>unclassified sequences</taxon>
        <taxon>metagenomes</taxon>
        <taxon>ecological metagenomes</taxon>
    </lineage>
</organism>
<dbReference type="AlphaFoldDB" id="A0A645EJ30"/>
<name>A0A645EJ30_9ZZZZ</name>
<accession>A0A645EJ30</accession>
<evidence type="ECO:0000313" key="2">
    <source>
        <dbReference type="EMBL" id="MPN01149.1"/>
    </source>
</evidence>
<gene>
    <name evidence="2" type="ORF">SDC9_148352</name>
</gene>
<evidence type="ECO:0000256" key="1">
    <source>
        <dbReference type="SAM" id="MobiDB-lite"/>
    </source>
</evidence>